<dbReference type="GeneID" id="29057156"/>
<evidence type="ECO:0000313" key="2">
    <source>
        <dbReference type="Proteomes" id="UP000202181"/>
    </source>
</evidence>
<sequence>MNELTLVRFIDAMRGNEVTPTNKLYIDLMAEEIEGFLEYPRLVAYFEKYTPQAYAKLKEALENQQDLTLNTTPFKALTAIEPNGSVDVPRRVLFFYIQGDNMIAERVNWIGEKPTTVSWIVGNAADGWKEENHQSFPYEEIPMTYLYPVYLDKVAPGKTAELTALLCEQTAEVVMSPAGKAWSDLSKAESYWLMSGYKKYKE</sequence>
<dbReference type="Proteomes" id="UP000202181">
    <property type="component" value="Segment"/>
</dbReference>
<dbReference type="EMBL" id="KX397364">
    <property type="protein sequence ID" value="ANZ48219.1"/>
    <property type="molecule type" value="Genomic_DNA"/>
</dbReference>
<dbReference type="OrthoDB" id="33182at10239"/>
<gene>
    <name evidence="1" type="ORF">ASESINO_206</name>
</gene>
<reference evidence="1" key="1">
    <citation type="submission" date="2016-06" db="EMBL/GenBank/DDBJ databases">
        <authorList>
            <person name="Berg J.A."/>
            <person name="Hyde J.R."/>
            <person name="Breakwell D.P."/>
            <person name="Hope S."/>
            <person name="Grose J.H."/>
        </authorList>
    </citation>
    <scope>NUCLEOTIDE SEQUENCE [LARGE SCALE GENOMIC DNA]</scope>
</reference>
<dbReference type="RefSeq" id="YP_009290824.1">
    <property type="nucleotide sequence ID" value="NC_031107.2"/>
</dbReference>
<organism evidence="1 2">
    <name type="scientific">Erwinia phage vB_EamM_Asesino</name>
    <dbReference type="NCBI Taxonomy" id="1883370"/>
    <lineage>
        <taxon>Viruses</taxon>
        <taxon>Duplodnaviria</taxon>
        <taxon>Heunggongvirae</taxon>
        <taxon>Uroviricota</taxon>
        <taxon>Caudoviricetes</taxon>
        <taxon>Chimalliviridae</taxon>
        <taxon>Erskinevirus</taxon>
        <taxon>Erskinevirus asesino</taxon>
    </lineage>
</organism>
<proteinExistence type="predicted"/>
<accession>A0A1B2IAB6</accession>
<evidence type="ECO:0000313" key="1">
    <source>
        <dbReference type="EMBL" id="ANZ48219.1"/>
    </source>
</evidence>
<dbReference type="KEGG" id="vg:29057156"/>
<keyword evidence="2" id="KW-1185">Reference proteome</keyword>
<name>A0A1B2IAB6_9CAUD</name>
<protein>
    <submittedName>
        <fullName evidence="1">Uncharacterized protein</fullName>
    </submittedName>
</protein>